<keyword evidence="5 6" id="KW-0472">Membrane</keyword>
<dbReference type="STRING" id="658167.SAMN04488135_118110"/>
<keyword evidence="4 6" id="KW-1133">Transmembrane helix</keyword>
<evidence type="ECO:0000256" key="1">
    <source>
        <dbReference type="ARBA" id="ARBA00004141"/>
    </source>
</evidence>
<proteinExistence type="inferred from homology"/>
<dbReference type="InterPro" id="IPR007267">
    <property type="entry name" value="GtrA_DPMS_TM"/>
</dbReference>
<sequence>MTAAIYFFVMWIANSGLGINYILAVTFAYIISTTFHFMANRHFTFAAATGHQGYQLVRYLVLWLINYVITIGVVTLCVEKFLWSPYLGVCISVVFTMCTGYALARYWVFKVN</sequence>
<dbReference type="InterPro" id="IPR051401">
    <property type="entry name" value="GtrA_CellWall_Glycosyl"/>
</dbReference>
<gene>
    <name evidence="8" type="ORF">SAMN04488135_118110</name>
</gene>
<dbReference type="PANTHER" id="PTHR38459:SF1">
    <property type="entry name" value="PROPHAGE BACTOPRENOL-LINKED GLUCOSE TRANSLOCASE HOMOLOG"/>
    <property type="match status" value="1"/>
</dbReference>
<feature type="transmembrane region" description="Helical" evidence="6">
    <location>
        <begin position="6"/>
        <end position="35"/>
    </location>
</feature>
<dbReference type="PANTHER" id="PTHR38459">
    <property type="entry name" value="PROPHAGE BACTOPRENOL-LINKED GLUCOSE TRANSLOCASE HOMOLOG"/>
    <property type="match status" value="1"/>
</dbReference>
<evidence type="ECO:0000313" key="9">
    <source>
        <dbReference type="Proteomes" id="UP000184226"/>
    </source>
</evidence>
<evidence type="ECO:0000259" key="7">
    <source>
        <dbReference type="Pfam" id="PF04138"/>
    </source>
</evidence>
<dbReference type="GO" id="GO:0005886">
    <property type="term" value="C:plasma membrane"/>
    <property type="evidence" value="ECO:0007669"/>
    <property type="project" value="TreeGrafter"/>
</dbReference>
<reference evidence="8 9" key="1">
    <citation type="submission" date="2016-11" db="EMBL/GenBank/DDBJ databases">
        <authorList>
            <person name="Jaros S."/>
            <person name="Januszkiewicz K."/>
            <person name="Wedrychowicz H."/>
        </authorList>
    </citation>
    <scope>NUCLEOTIDE SEQUENCE [LARGE SCALE GENOMIC DNA]</scope>
    <source>
        <strain evidence="8 9">CGMCC 1.10190</strain>
    </source>
</reference>
<comment type="similarity">
    <text evidence="2">Belongs to the GtrA family.</text>
</comment>
<evidence type="ECO:0000256" key="2">
    <source>
        <dbReference type="ARBA" id="ARBA00009399"/>
    </source>
</evidence>
<protein>
    <submittedName>
        <fullName evidence="8">Putative flippase GtrA (Transmembrane translocase of bactoprenol-linked glucose)</fullName>
    </submittedName>
</protein>
<dbReference type="Pfam" id="PF04138">
    <property type="entry name" value="GtrA_DPMS_TM"/>
    <property type="match status" value="1"/>
</dbReference>
<dbReference type="EMBL" id="FQXE01000018">
    <property type="protein sequence ID" value="SHI27729.1"/>
    <property type="molecule type" value="Genomic_DNA"/>
</dbReference>
<comment type="subcellular location">
    <subcellularLocation>
        <location evidence="1">Membrane</location>
        <topology evidence="1">Multi-pass membrane protein</topology>
    </subcellularLocation>
</comment>
<dbReference type="GO" id="GO:0000271">
    <property type="term" value="P:polysaccharide biosynthetic process"/>
    <property type="evidence" value="ECO:0007669"/>
    <property type="project" value="InterPro"/>
</dbReference>
<dbReference type="AlphaFoldDB" id="A0A1M5ZUJ5"/>
<keyword evidence="9" id="KW-1185">Reference proteome</keyword>
<name>A0A1M5ZUJ5_9BURK</name>
<feature type="domain" description="GtrA/DPMS transmembrane" evidence="7">
    <location>
        <begin position="2"/>
        <end position="109"/>
    </location>
</feature>
<evidence type="ECO:0000256" key="4">
    <source>
        <dbReference type="ARBA" id="ARBA00022989"/>
    </source>
</evidence>
<accession>A0A1M5ZUJ5</accession>
<evidence type="ECO:0000256" key="6">
    <source>
        <dbReference type="SAM" id="Phobius"/>
    </source>
</evidence>
<feature type="transmembrane region" description="Helical" evidence="6">
    <location>
        <begin position="56"/>
        <end position="74"/>
    </location>
</feature>
<evidence type="ECO:0000313" key="8">
    <source>
        <dbReference type="EMBL" id="SHI27729.1"/>
    </source>
</evidence>
<organism evidence="8 9">
    <name type="scientific">Pollutimonas bauzanensis</name>
    <dbReference type="NCBI Taxonomy" id="658167"/>
    <lineage>
        <taxon>Bacteria</taxon>
        <taxon>Pseudomonadati</taxon>
        <taxon>Pseudomonadota</taxon>
        <taxon>Betaproteobacteria</taxon>
        <taxon>Burkholderiales</taxon>
        <taxon>Alcaligenaceae</taxon>
        <taxon>Pollutimonas</taxon>
    </lineage>
</organism>
<feature type="transmembrane region" description="Helical" evidence="6">
    <location>
        <begin position="86"/>
        <end position="108"/>
    </location>
</feature>
<dbReference type="Proteomes" id="UP000184226">
    <property type="component" value="Unassembled WGS sequence"/>
</dbReference>
<keyword evidence="3 6" id="KW-0812">Transmembrane</keyword>
<evidence type="ECO:0000256" key="3">
    <source>
        <dbReference type="ARBA" id="ARBA00022692"/>
    </source>
</evidence>
<evidence type="ECO:0000256" key="5">
    <source>
        <dbReference type="ARBA" id="ARBA00023136"/>
    </source>
</evidence>